<evidence type="ECO:0000259" key="4">
    <source>
        <dbReference type="PROSITE" id="PS01124"/>
    </source>
</evidence>
<dbReference type="PANTHER" id="PTHR30146">
    <property type="entry name" value="LACI-RELATED TRANSCRIPTIONAL REPRESSOR"/>
    <property type="match status" value="1"/>
</dbReference>
<dbReference type="OrthoDB" id="9795616at2"/>
<dbReference type="EMBL" id="SJPF01000002">
    <property type="protein sequence ID" value="TWT34381.1"/>
    <property type="molecule type" value="Genomic_DNA"/>
</dbReference>
<dbReference type="PANTHER" id="PTHR30146:SF24">
    <property type="entry name" value="XYLOSE OPERON REGULATORY PROTEIN"/>
    <property type="match status" value="1"/>
</dbReference>
<dbReference type="InterPro" id="IPR009057">
    <property type="entry name" value="Homeodomain-like_sf"/>
</dbReference>
<evidence type="ECO:0000256" key="2">
    <source>
        <dbReference type="ARBA" id="ARBA00023125"/>
    </source>
</evidence>
<dbReference type="InterPro" id="IPR018060">
    <property type="entry name" value="HTH_AraC"/>
</dbReference>
<gene>
    <name evidence="5" type="primary">xylR_5</name>
    <name evidence="5" type="ORF">Enr8_17890</name>
</gene>
<comment type="caution">
    <text evidence="5">The sequence shown here is derived from an EMBL/GenBank/DDBJ whole genome shotgun (WGS) entry which is preliminary data.</text>
</comment>
<dbReference type="Pfam" id="PF22177">
    <property type="entry name" value="PBP1_XylR"/>
    <property type="match status" value="1"/>
</dbReference>
<feature type="domain" description="HTH araC/xylS-type" evidence="4">
    <location>
        <begin position="290"/>
        <end position="388"/>
    </location>
</feature>
<evidence type="ECO:0000313" key="6">
    <source>
        <dbReference type="Proteomes" id="UP000318878"/>
    </source>
</evidence>
<organism evidence="5 6">
    <name type="scientific">Blastopirellula retiformator</name>
    <dbReference type="NCBI Taxonomy" id="2527970"/>
    <lineage>
        <taxon>Bacteria</taxon>
        <taxon>Pseudomonadati</taxon>
        <taxon>Planctomycetota</taxon>
        <taxon>Planctomycetia</taxon>
        <taxon>Pirellulales</taxon>
        <taxon>Pirellulaceae</taxon>
        <taxon>Blastopirellula</taxon>
    </lineage>
</organism>
<sequence>MIQRLSVYPDRLRIALLVLNESHWSRSVLEGVSRFAAEHGGWDFWLNPRGMKTQALMPSDWKGEGIIARISDQRVQDSLECHDCATINVSWHSEHSERFPKVIADPVGCGELAGNFFVQRGFQHFGYIGPPLCFNYRDPVQPAVKRVVEEANFSLSTFDPDPSSPSSDFDYQRSRLVEWVRALPKPIGIVAFSTVVAREVMLTCSAEGINVPNDVAVLAVEHDPLISQLSPMPISYIQQRPELVGYEAARELKRLISGGEPREQPICIAPEGIIEKPSTDTIFAADEMVQDAVAFIKRNSDTAINVSDLTRHLDVSRRSLEDRFRKALNRTPAEEIRHARLLVLKDYLRQTNLSLAEISARSGFSCENATLRFFKRMTGMTPGEYRRNYDPITAAHSEL</sequence>
<dbReference type="GO" id="GO:0003700">
    <property type="term" value="F:DNA-binding transcription factor activity"/>
    <property type="evidence" value="ECO:0007669"/>
    <property type="project" value="InterPro"/>
</dbReference>
<evidence type="ECO:0000256" key="1">
    <source>
        <dbReference type="ARBA" id="ARBA00023015"/>
    </source>
</evidence>
<dbReference type="Gene3D" id="1.10.10.60">
    <property type="entry name" value="Homeodomain-like"/>
    <property type="match status" value="1"/>
</dbReference>
<evidence type="ECO:0000313" key="5">
    <source>
        <dbReference type="EMBL" id="TWT34381.1"/>
    </source>
</evidence>
<proteinExistence type="predicted"/>
<keyword evidence="3" id="KW-0804">Transcription</keyword>
<dbReference type="Proteomes" id="UP000318878">
    <property type="component" value="Unassembled WGS sequence"/>
</dbReference>
<reference evidence="5 6" key="1">
    <citation type="submission" date="2019-02" db="EMBL/GenBank/DDBJ databases">
        <title>Deep-cultivation of Planctomycetes and their phenomic and genomic characterization uncovers novel biology.</title>
        <authorList>
            <person name="Wiegand S."/>
            <person name="Jogler M."/>
            <person name="Boedeker C."/>
            <person name="Pinto D."/>
            <person name="Vollmers J."/>
            <person name="Rivas-Marin E."/>
            <person name="Kohn T."/>
            <person name="Peeters S.H."/>
            <person name="Heuer A."/>
            <person name="Rast P."/>
            <person name="Oberbeckmann S."/>
            <person name="Bunk B."/>
            <person name="Jeske O."/>
            <person name="Meyerdierks A."/>
            <person name="Storesund J.E."/>
            <person name="Kallscheuer N."/>
            <person name="Luecker S."/>
            <person name="Lage O.M."/>
            <person name="Pohl T."/>
            <person name="Merkel B.J."/>
            <person name="Hornburger P."/>
            <person name="Mueller R.-W."/>
            <person name="Bruemmer F."/>
            <person name="Labrenz M."/>
            <person name="Spormann A.M."/>
            <person name="Op Den Camp H."/>
            <person name="Overmann J."/>
            <person name="Amann R."/>
            <person name="Jetten M.S.M."/>
            <person name="Mascher T."/>
            <person name="Medema M.H."/>
            <person name="Devos D.P."/>
            <person name="Kaster A.-K."/>
            <person name="Ovreas L."/>
            <person name="Rohde M."/>
            <person name="Galperin M.Y."/>
            <person name="Jogler C."/>
        </authorList>
    </citation>
    <scope>NUCLEOTIDE SEQUENCE [LARGE SCALE GENOMIC DNA]</scope>
    <source>
        <strain evidence="5 6">Enr8</strain>
    </source>
</reference>
<dbReference type="SMART" id="SM00342">
    <property type="entry name" value="HTH_ARAC"/>
    <property type="match status" value="1"/>
</dbReference>
<keyword evidence="6" id="KW-1185">Reference proteome</keyword>
<dbReference type="SUPFAM" id="SSF53822">
    <property type="entry name" value="Periplasmic binding protein-like I"/>
    <property type="match status" value="1"/>
</dbReference>
<dbReference type="Gene3D" id="3.40.50.2300">
    <property type="match status" value="2"/>
</dbReference>
<dbReference type="InterPro" id="IPR028082">
    <property type="entry name" value="Peripla_BP_I"/>
</dbReference>
<dbReference type="Pfam" id="PF12833">
    <property type="entry name" value="HTH_18"/>
    <property type="match status" value="1"/>
</dbReference>
<name>A0A5C5V7X5_9BACT</name>
<accession>A0A5C5V7X5</accession>
<dbReference type="RefSeq" id="WP_146430585.1">
    <property type="nucleotide sequence ID" value="NZ_SJPF01000002.1"/>
</dbReference>
<evidence type="ECO:0000256" key="3">
    <source>
        <dbReference type="ARBA" id="ARBA00023163"/>
    </source>
</evidence>
<dbReference type="Pfam" id="PF13377">
    <property type="entry name" value="Peripla_BP_3"/>
    <property type="match status" value="1"/>
</dbReference>
<dbReference type="InterPro" id="IPR046335">
    <property type="entry name" value="LacI/GalR-like_sensor"/>
</dbReference>
<dbReference type="SUPFAM" id="SSF46689">
    <property type="entry name" value="Homeodomain-like"/>
    <property type="match status" value="1"/>
</dbReference>
<keyword evidence="2" id="KW-0238">DNA-binding</keyword>
<dbReference type="InterPro" id="IPR054031">
    <property type="entry name" value="XylR_PBP1"/>
</dbReference>
<keyword evidence="1" id="KW-0805">Transcription regulation</keyword>
<dbReference type="GO" id="GO:0000976">
    <property type="term" value="F:transcription cis-regulatory region binding"/>
    <property type="evidence" value="ECO:0007669"/>
    <property type="project" value="TreeGrafter"/>
</dbReference>
<protein>
    <submittedName>
        <fullName evidence="5">Xylose operon regulatory protein</fullName>
    </submittedName>
</protein>
<dbReference type="AlphaFoldDB" id="A0A5C5V7X5"/>
<dbReference type="PROSITE" id="PS01124">
    <property type="entry name" value="HTH_ARAC_FAMILY_2"/>
    <property type="match status" value="1"/>
</dbReference>